<dbReference type="AlphaFoldDB" id="A0A8S9Y3P9"/>
<evidence type="ECO:0000313" key="3">
    <source>
        <dbReference type="Proteomes" id="UP000466442"/>
    </source>
</evidence>
<accession>A0A8S9Y3P9</accession>
<dbReference type="Proteomes" id="UP000466442">
    <property type="component" value="Unassembled WGS sequence"/>
</dbReference>
<evidence type="ECO:0000313" key="2">
    <source>
        <dbReference type="EMBL" id="KAF6214956.1"/>
    </source>
</evidence>
<evidence type="ECO:0000256" key="1">
    <source>
        <dbReference type="PROSITE-ProRule" id="PRU00235"/>
    </source>
</evidence>
<comment type="caution">
    <text evidence="2">The sequence shown here is derived from an EMBL/GenBank/DDBJ whole genome shotgun (WGS) entry which is preliminary data.</text>
</comment>
<reference evidence="2" key="1">
    <citation type="journal article" date="2021" name="Mol. Ecol. Resour.">
        <title>Apolygus lucorum genome provides insights into omnivorousness and mesophyll feeding.</title>
        <authorList>
            <person name="Liu Y."/>
            <person name="Liu H."/>
            <person name="Wang H."/>
            <person name="Huang T."/>
            <person name="Liu B."/>
            <person name="Yang B."/>
            <person name="Yin L."/>
            <person name="Li B."/>
            <person name="Zhang Y."/>
            <person name="Zhang S."/>
            <person name="Jiang F."/>
            <person name="Zhang X."/>
            <person name="Ren Y."/>
            <person name="Wang B."/>
            <person name="Wang S."/>
            <person name="Lu Y."/>
            <person name="Wu K."/>
            <person name="Fan W."/>
            <person name="Wang G."/>
        </authorList>
    </citation>
    <scope>NUCLEOTIDE SEQUENCE</scope>
    <source>
        <strain evidence="2">12Hb</strain>
    </source>
</reference>
<dbReference type="PROSITE" id="PS50012">
    <property type="entry name" value="RCC1_3"/>
    <property type="match status" value="1"/>
</dbReference>
<protein>
    <submittedName>
        <fullName evidence="2">Uncharacterized protein</fullName>
    </submittedName>
</protein>
<dbReference type="PANTHER" id="PTHR45982">
    <property type="entry name" value="REGULATOR OF CHROMOSOME CONDENSATION"/>
    <property type="match status" value="1"/>
</dbReference>
<dbReference type="EMBL" id="WIXP02000002">
    <property type="protein sequence ID" value="KAF6214956.1"/>
    <property type="molecule type" value="Genomic_DNA"/>
</dbReference>
<dbReference type="InterPro" id="IPR051553">
    <property type="entry name" value="Ran_GTPase-activating"/>
</dbReference>
<feature type="repeat" description="RCC1" evidence="1">
    <location>
        <begin position="159"/>
        <end position="203"/>
    </location>
</feature>
<dbReference type="InterPro" id="IPR000408">
    <property type="entry name" value="Reg_chr_condens"/>
</dbReference>
<dbReference type="Gene3D" id="2.130.10.30">
    <property type="entry name" value="Regulator of chromosome condensation 1/beta-lactamase-inhibitor protein II"/>
    <property type="match status" value="2"/>
</dbReference>
<keyword evidence="3" id="KW-1185">Reference proteome</keyword>
<name>A0A8S9Y3P9_APOLU</name>
<proteinExistence type="predicted"/>
<organism evidence="2 3">
    <name type="scientific">Apolygus lucorum</name>
    <name type="common">Small green plant bug</name>
    <name type="synonym">Lygocoris lucorum</name>
    <dbReference type="NCBI Taxonomy" id="248454"/>
    <lineage>
        <taxon>Eukaryota</taxon>
        <taxon>Metazoa</taxon>
        <taxon>Ecdysozoa</taxon>
        <taxon>Arthropoda</taxon>
        <taxon>Hexapoda</taxon>
        <taxon>Insecta</taxon>
        <taxon>Pterygota</taxon>
        <taxon>Neoptera</taxon>
        <taxon>Paraneoptera</taxon>
        <taxon>Hemiptera</taxon>
        <taxon>Heteroptera</taxon>
        <taxon>Panheteroptera</taxon>
        <taxon>Cimicomorpha</taxon>
        <taxon>Miridae</taxon>
        <taxon>Mirini</taxon>
        <taxon>Apolygus</taxon>
    </lineage>
</organism>
<dbReference type="PANTHER" id="PTHR45982:SF1">
    <property type="entry name" value="REGULATOR OF CHROMOSOME CONDENSATION"/>
    <property type="match status" value="1"/>
</dbReference>
<gene>
    <name evidence="2" type="ORF">GE061_009701</name>
</gene>
<dbReference type="InterPro" id="IPR009091">
    <property type="entry name" value="RCC1/BLIP-II"/>
</dbReference>
<sequence>MKPRPSPHKGVAKLYNSPYLQCVLLVTAVCRKSSSSYSLKICNVRLHAFQRRSGGREKKEPCRGESVDRATSKSFYVFNTPASMGCRGGQAVIYTTFDDQVYGMGHNCSNINILGFSRHAWSYKKELLTQPMNIGELSNKNIKDLSIGGVIGAAIAGCGTLLWWGLCSRRYGEVRPPHVPRNGRCKYFKVACGHRMMVALTESRKVYVWGQRMRIDPCTKVKCGPFSTVCLTKFRELRACGSNGRYYLGTDDRNKEVKTISRISAREAFADFVVLWGSDDSSNMAATTTEGEIFTWGRSPYPSSSDHRSYFEFFAACESTPGLTSVSFPSPVSGWTVANIITPRELRSVNVTDVLKYVYHRDRPDVIDRSVPYSSRVSTRDIAYLSSQITCEESGKSFILEKFFKDVYMHKQEIPPDFQSESSVDCLPFNFCSLGNCRSM</sequence>
<dbReference type="SUPFAM" id="SSF50985">
    <property type="entry name" value="RCC1/BLIP-II"/>
    <property type="match status" value="1"/>
</dbReference>